<dbReference type="Pfam" id="PF01850">
    <property type="entry name" value="PIN"/>
    <property type="match status" value="1"/>
</dbReference>
<gene>
    <name evidence="2" type="ORF">EI684_07680</name>
</gene>
<feature type="domain" description="PIN" evidence="1">
    <location>
        <begin position="5"/>
        <end position="116"/>
    </location>
</feature>
<proteinExistence type="predicted"/>
<evidence type="ECO:0000259" key="1">
    <source>
        <dbReference type="Pfam" id="PF01850"/>
    </source>
</evidence>
<reference evidence="2 3" key="1">
    <citation type="submission" date="2018-12" db="EMBL/GenBank/DDBJ databases">
        <title>Genome Sequence of Candidatus Viridilinea halotolerans isolated from saline sulfide-rich spring.</title>
        <authorList>
            <person name="Grouzdev D.S."/>
            <person name="Burganskaya E.I."/>
            <person name="Krutkina M.S."/>
            <person name="Sukhacheva M.V."/>
            <person name="Gorlenko V.M."/>
        </authorList>
    </citation>
    <scope>NUCLEOTIDE SEQUENCE [LARGE SCALE GENOMIC DNA]</scope>
    <source>
        <strain evidence="2">Chok-6</strain>
    </source>
</reference>
<evidence type="ECO:0000313" key="2">
    <source>
        <dbReference type="EMBL" id="RRR74139.1"/>
    </source>
</evidence>
<dbReference type="Gene3D" id="3.40.50.1010">
    <property type="entry name" value="5'-nuclease"/>
    <property type="match status" value="1"/>
</dbReference>
<accession>A0A426U315</accession>
<dbReference type="Proteomes" id="UP000280307">
    <property type="component" value="Unassembled WGS sequence"/>
</dbReference>
<dbReference type="SUPFAM" id="SSF88723">
    <property type="entry name" value="PIN domain-like"/>
    <property type="match status" value="1"/>
</dbReference>
<evidence type="ECO:0000313" key="3">
    <source>
        <dbReference type="Proteomes" id="UP000280307"/>
    </source>
</evidence>
<comment type="caution">
    <text evidence="2">The sequence shown here is derived from an EMBL/GenBank/DDBJ whole genome shotgun (WGS) entry which is preliminary data.</text>
</comment>
<name>A0A426U315_9CHLR</name>
<organism evidence="2 3">
    <name type="scientific">Candidatus Viridilinea halotolerans</name>
    <dbReference type="NCBI Taxonomy" id="2491704"/>
    <lineage>
        <taxon>Bacteria</taxon>
        <taxon>Bacillati</taxon>
        <taxon>Chloroflexota</taxon>
        <taxon>Chloroflexia</taxon>
        <taxon>Chloroflexales</taxon>
        <taxon>Chloroflexineae</taxon>
        <taxon>Oscillochloridaceae</taxon>
        <taxon>Candidatus Viridilinea</taxon>
    </lineage>
</organism>
<dbReference type="EMBL" id="RSAS01000293">
    <property type="protein sequence ID" value="RRR74139.1"/>
    <property type="molecule type" value="Genomic_DNA"/>
</dbReference>
<protein>
    <submittedName>
        <fullName evidence="2">Type II toxin-antitoxin system VapC family toxin</fullName>
    </submittedName>
</protein>
<sequence length="137" mass="15243">MTTTYIDANVLIAAARATDELAERALSYLDDPQRSFVSSAFVRLEVLPKPIYLQRRDEAAFYTTFFSAVTAWGPITTKLIEHADQLASTYGLSALDAIHVASALALQAEELITAERHEKPIHRVRDLRVISIASRRA</sequence>
<dbReference type="InterPro" id="IPR029060">
    <property type="entry name" value="PIN-like_dom_sf"/>
</dbReference>
<dbReference type="InterPro" id="IPR002716">
    <property type="entry name" value="PIN_dom"/>
</dbReference>
<dbReference type="AlphaFoldDB" id="A0A426U315"/>